<proteinExistence type="predicted"/>
<accession>M5S0F3</accession>
<dbReference type="Proteomes" id="UP000011991">
    <property type="component" value="Unassembled WGS sequence"/>
</dbReference>
<comment type="caution">
    <text evidence="1">The sequence shown here is derived from an EMBL/GenBank/DDBJ whole genome shotgun (WGS) entry which is preliminary data.</text>
</comment>
<protein>
    <submittedName>
        <fullName evidence="1">Uncharacterized protein</fullName>
    </submittedName>
</protein>
<dbReference type="InterPro" id="IPR029021">
    <property type="entry name" value="Prot-tyrosine_phosphatase-like"/>
</dbReference>
<dbReference type="Gene3D" id="3.90.190.10">
    <property type="entry name" value="Protein tyrosine phosphatase superfamily"/>
    <property type="match status" value="1"/>
</dbReference>
<dbReference type="EMBL" id="ANOG01000275">
    <property type="protein sequence ID" value="EMI21132.1"/>
    <property type="molecule type" value="Genomic_DNA"/>
</dbReference>
<feature type="non-terminal residue" evidence="1">
    <location>
        <position position="75"/>
    </location>
</feature>
<keyword evidence="2" id="KW-1185">Reference proteome</keyword>
<evidence type="ECO:0000313" key="2">
    <source>
        <dbReference type="Proteomes" id="UP000011991"/>
    </source>
</evidence>
<gene>
    <name evidence="1" type="ORF">RMSM_01919</name>
</gene>
<name>M5S0F3_9BACT</name>
<dbReference type="AlphaFoldDB" id="M5S0F3"/>
<evidence type="ECO:0000313" key="1">
    <source>
        <dbReference type="EMBL" id="EMI21132.1"/>
    </source>
</evidence>
<organism evidence="1 2">
    <name type="scientific">Rhodopirellula maiorica SM1</name>
    <dbReference type="NCBI Taxonomy" id="1265738"/>
    <lineage>
        <taxon>Bacteria</taxon>
        <taxon>Pseudomonadati</taxon>
        <taxon>Planctomycetota</taxon>
        <taxon>Planctomycetia</taxon>
        <taxon>Pirellulales</taxon>
        <taxon>Pirellulaceae</taxon>
        <taxon>Novipirellula</taxon>
    </lineage>
</organism>
<reference evidence="1 2" key="1">
    <citation type="journal article" date="2013" name="Mar. Genomics">
        <title>Expression of sulfatases in Rhodopirellula baltica and the diversity of sulfatases in the genus Rhodopirellula.</title>
        <authorList>
            <person name="Wegner C.E."/>
            <person name="Richter-Heitmann T."/>
            <person name="Klindworth A."/>
            <person name="Klockow C."/>
            <person name="Richter M."/>
            <person name="Achstetter T."/>
            <person name="Glockner F.O."/>
            <person name="Harder J."/>
        </authorList>
    </citation>
    <scope>NUCLEOTIDE SEQUENCE [LARGE SCALE GENOMIC DNA]</scope>
    <source>
        <strain evidence="1 2">SM1</strain>
    </source>
</reference>
<sequence length="75" mass="7844">MTERIYSGAQPDDESAFAEIAKLGVRTVVSVDGARPDVAAAKRAGLRYVHIPIGYDGVGQAASESIVNLIKNAEG</sequence>